<dbReference type="PANTHER" id="PTHR10680:SF28">
    <property type="entry name" value="SMP-30_GLUCONOLACTONASE_LRE-LIKE REGION DOMAIN-CONTAINING PROTEIN"/>
    <property type="match status" value="1"/>
</dbReference>
<evidence type="ECO:0000313" key="7">
    <source>
        <dbReference type="Proteomes" id="UP000663870"/>
    </source>
</evidence>
<dbReference type="InterPro" id="IPR001258">
    <property type="entry name" value="NHL_repeat"/>
</dbReference>
<proteinExistence type="predicted"/>
<protein>
    <submittedName>
        <fullName evidence="6">Uncharacterized protein</fullName>
    </submittedName>
</protein>
<dbReference type="AlphaFoldDB" id="A0A816BH38"/>
<organism evidence="6 7">
    <name type="scientific">Rotaria sordida</name>
    <dbReference type="NCBI Taxonomy" id="392033"/>
    <lineage>
        <taxon>Eukaryota</taxon>
        <taxon>Metazoa</taxon>
        <taxon>Spiralia</taxon>
        <taxon>Gnathifera</taxon>
        <taxon>Rotifera</taxon>
        <taxon>Eurotatoria</taxon>
        <taxon>Bdelloidea</taxon>
        <taxon>Philodinida</taxon>
        <taxon>Philodinidae</taxon>
        <taxon>Rotaria</taxon>
    </lineage>
</organism>
<evidence type="ECO:0000313" key="5">
    <source>
        <dbReference type="EMBL" id="CAF1366323.1"/>
    </source>
</evidence>
<keyword evidence="3" id="KW-0325">Glycoprotein</keyword>
<evidence type="ECO:0000313" key="6">
    <source>
        <dbReference type="EMBL" id="CAF1609192.1"/>
    </source>
</evidence>
<sequence>MSQYDRCSPNSACACFHIAGAINIGICGDEFVDCSALITCEQSSNVCHEPNHRCVHHPRCRNLSVCYPIPSFNQQLCPPIAPMHTTTSTTTTTTNSIQQLGMIPNIPVNAQWRKNGVTVAGGLQHGGAINQLQNPHGIFVDDDQTMIIADWGNARIVQWQLNDTKGQVIAGGNGHGSRLDQLYDPTSVLIDKEMDNLIICDRVNRRVVQWSRHPNTTQGEILIDNIPCRGVAMDNQRYLYVADEEKHEVRRYQIGDKNGTIVAGGNGNGTSLNQLSRPGYIFVDREQTVYISDNYNFRVVKWNKDAQEGTVVAGGHGKGNALTQFAYPRGVFVDTLHTIYVADAHNHRVIRWPKEAKEGTIIVGGNGEGREANQLRYPEGLFFDRYGNLYVADNGNNRVQRFFIE</sequence>
<dbReference type="SUPFAM" id="SSF101898">
    <property type="entry name" value="NHL repeat"/>
    <property type="match status" value="1"/>
</dbReference>
<comment type="caution">
    <text evidence="6">The sequence shown here is derived from an EMBL/GenBank/DDBJ whole genome shotgun (WGS) entry which is preliminary data.</text>
</comment>
<evidence type="ECO:0000256" key="3">
    <source>
        <dbReference type="ARBA" id="ARBA00023180"/>
    </source>
</evidence>
<accession>A0A816BH38</accession>
<dbReference type="EMBL" id="CAJNOL010005749">
    <property type="protein sequence ID" value="CAF1609192.1"/>
    <property type="molecule type" value="Genomic_DNA"/>
</dbReference>
<dbReference type="Proteomes" id="UP000663854">
    <property type="component" value="Unassembled WGS sequence"/>
</dbReference>
<dbReference type="Gene3D" id="2.40.10.500">
    <property type="match status" value="1"/>
</dbReference>
<evidence type="ECO:0000256" key="4">
    <source>
        <dbReference type="PROSITE-ProRule" id="PRU00504"/>
    </source>
</evidence>
<keyword evidence="7" id="KW-1185">Reference proteome</keyword>
<dbReference type="InterPro" id="IPR011042">
    <property type="entry name" value="6-blade_b-propeller_TolB-like"/>
</dbReference>
<evidence type="ECO:0000256" key="1">
    <source>
        <dbReference type="ARBA" id="ARBA00022729"/>
    </source>
</evidence>
<dbReference type="Gene3D" id="2.120.10.30">
    <property type="entry name" value="TolB, C-terminal domain"/>
    <property type="match status" value="2"/>
</dbReference>
<dbReference type="Proteomes" id="UP000663870">
    <property type="component" value="Unassembled WGS sequence"/>
</dbReference>
<reference evidence="6" key="1">
    <citation type="submission" date="2021-02" db="EMBL/GenBank/DDBJ databases">
        <authorList>
            <person name="Nowell W R."/>
        </authorList>
    </citation>
    <scope>NUCLEOTIDE SEQUENCE</scope>
</reference>
<dbReference type="PROSITE" id="PS51125">
    <property type="entry name" value="NHL"/>
    <property type="match status" value="1"/>
</dbReference>
<dbReference type="Pfam" id="PF01436">
    <property type="entry name" value="NHL"/>
    <property type="match status" value="2"/>
</dbReference>
<evidence type="ECO:0000256" key="2">
    <source>
        <dbReference type="ARBA" id="ARBA00022737"/>
    </source>
</evidence>
<gene>
    <name evidence="6" type="ORF">JXQ802_LOCUS49209</name>
    <name evidence="5" type="ORF">PYM288_LOCUS33133</name>
</gene>
<dbReference type="GO" id="GO:0005576">
    <property type="term" value="C:extracellular region"/>
    <property type="evidence" value="ECO:0007669"/>
    <property type="project" value="TreeGrafter"/>
</dbReference>
<keyword evidence="1" id="KW-0732">Signal</keyword>
<name>A0A816BH38_9BILA</name>
<keyword evidence="2" id="KW-0677">Repeat</keyword>
<feature type="repeat" description="NHL" evidence="4">
    <location>
        <begin position="316"/>
        <end position="355"/>
    </location>
</feature>
<dbReference type="EMBL" id="CAJNOH010004333">
    <property type="protein sequence ID" value="CAF1366323.1"/>
    <property type="molecule type" value="Genomic_DNA"/>
</dbReference>
<dbReference type="CDD" id="cd05819">
    <property type="entry name" value="NHL"/>
    <property type="match status" value="1"/>
</dbReference>
<dbReference type="PANTHER" id="PTHR10680">
    <property type="entry name" value="PEPTIDYL-GLYCINE ALPHA-AMIDATING MONOOXYGENASE"/>
    <property type="match status" value="1"/>
</dbReference>